<feature type="compositionally biased region" description="Polar residues" evidence="1">
    <location>
        <begin position="123"/>
        <end position="140"/>
    </location>
</feature>
<feature type="compositionally biased region" description="Basic and acidic residues" evidence="1">
    <location>
        <begin position="142"/>
        <end position="156"/>
    </location>
</feature>
<proteinExistence type="predicted"/>
<feature type="compositionally biased region" description="Basic and acidic residues" evidence="1">
    <location>
        <begin position="204"/>
        <end position="232"/>
    </location>
</feature>
<dbReference type="Proteomes" id="UP000515158">
    <property type="component" value="Unplaced"/>
</dbReference>
<feature type="compositionally biased region" description="Basic residues" evidence="1">
    <location>
        <begin position="456"/>
        <end position="483"/>
    </location>
</feature>
<feature type="compositionally biased region" description="Polar residues" evidence="1">
    <location>
        <begin position="157"/>
        <end position="168"/>
    </location>
</feature>
<dbReference type="RefSeq" id="XP_034240387.1">
    <property type="nucleotide sequence ID" value="XM_034384496.1"/>
</dbReference>
<feature type="compositionally biased region" description="Acidic residues" evidence="1">
    <location>
        <begin position="57"/>
        <end position="81"/>
    </location>
</feature>
<feature type="compositionally biased region" description="Basic and acidic residues" evidence="1">
    <location>
        <begin position="441"/>
        <end position="455"/>
    </location>
</feature>
<accession>A0A6P8Z1D3</accession>
<feature type="region of interest" description="Disordered" evidence="1">
    <location>
        <begin position="892"/>
        <end position="980"/>
    </location>
</feature>
<reference evidence="3 4" key="1">
    <citation type="submission" date="2025-04" db="UniProtKB">
        <authorList>
            <consortium name="RefSeq"/>
        </authorList>
    </citation>
    <scope>IDENTIFICATION</scope>
    <source>
        <tissue evidence="3 4">Total insect</tissue>
    </source>
</reference>
<dbReference type="RefSeq" id="XP_034240395.1">
    <property type="nucleotide sequence ID" value="XM_034384504.1"/>
</dbReference>
<feature type="compositionally biased region" description="Low complexity" evidence="1">
    <location>
        <begin position="278"/>
        <end position="289"/>
    </location>
</feature>
<feature type="compositionally biased region" description="Polar residues" evidence="1">
    <location>
        <begin position="852"/>
        <end position="871"/>
    </location>
</feature>
<feature type="compositionally biased region" description="Polar residues" evidence="1">
    <location>
        <begin position="24"/>
        <end position="37"/>
    </location>
</feature>
<dbReference type="InterPro" id="IPR036514">
    <property type="entry name" value="SGNH_hydro_sf"/>
</dbReference>
<protein>
    <submittedName>
        <fullName evidence="3 4">Cyclin-dependent kinase 12-like</fullName>
    </submittedName>
</protein>
<dbReference type="AlphaFoldDB" id="A0A6P8Z1D3"/>
<keyword evidence="2" id="KW-1185">Reference proteome</keyword>
<evidence type="ECO:0000256" key="1">
    <source>
        <dbReference type="SAM" id="MobiDB-lite"/>
    </source>
</evidence>
<feature type="region of interest" description="Disordered" evidence="1">
    <location>
        <begin position="24"/>
        <end position="559"/>
    </location>
</feature>
<feature type="compositionally biased region" description="Basic and acidic residues" evidence="1">
    <location>
        <begin position="331"/>
        <end position="344"/>
    </location>
</feature>
<feature type="compositionally biased region" description="Polar residues" evidence="1">
    <location>
        <begin position="188"/>
        <end position="202"/>
    </location>
</feature>
<feature type="compositionally biased region" description="Basic residues" evidence="1">
    <location>
        <begin position="503"/>
        <end position="527"/>
    </location>
</feature>
<name>A0A6P8Z1D3_THRPL</name>
<dbReference type="KEGG" id="tpal:117644846"/>
<feature type="compositionally biased region" description="Basic and acidic residues" evidence="1">
    <location>
        <begin position="82"/>
        <end position="97"/>
    </location>
</feature>
<dbReference type="GeneID" id="117644846"/>
<gene>
    <name evidence="3 4" type="primary">LOC117644846</name>
</gene>
<sequence>MPQDEMDPRDSDIVFLEEVNCSKSEGNAGNAIQSNGNPLKDEIISSCNGDDIHEDVPDFDDLEVLDCWEEVEESNEETEDIEPSKEKREEPVQKKGSEVNPPISKKTEEPSKTSKADKAATVNKLTSPENPKTASYNSLKATEPDVEKASDKKVKDSANNASVKCSSNKTKDGEKVNVKNVHQESKKNSSPTFTSNAHQSSAIEPDKSSSRSHESSKDKQTSQKKSNDKDLCRSSPNLPKDPTETKVDRFLKEMALQHPHIVSLNETPHDEKLLDAISSDSSKHSSIVSPPGVDPFDLPPGVDMDQVAQDTGTSLLLNAIRQSQTQPGRGNQEEYRQLPKEGADSSKVISRVKEGRSRSPYSKNHHKSKMERAVGSPVSSRESFSLSPTPSPRSRRLSPSSVQYPRVPPTFNYMVSNMDPGYSERPYPPPLIERNRYHRSPVRDPRDLSRSLSRERSRHRSRSRSWSRGRTFVRRRSRSRHRYSSKEEHFRRYRRSSSNTRSPTRRMRSRSRSQSRSQSRHQYRNKRSPLWDDEQRSKRPRLSRSISRSRSPWKSHAESLSNEWHTNYSDGNRNTLVDEEVKLEHDMARFIATNIAATGLRPPVSNVTGWFETEVKPHDKPSNSQAIPGPPPDIIDHGMPLPPPPPDISELMTPEEIKETKSQREMSPVPAVSLSSLLESAVTGFPEKVILDRCQDAIMKLHDVSIKPGRFAVISTIKVPQANPSSTFQPWQSVLNRSLASKIHFTYSKLPEQPVYWKPKPIPIRTASLPGKEALPGSSSHSLKIPVPSTVDMDRSALLEKIFLLTRELQEVRRVLDSRCTTKKHVAVQACFVNYCDSCGIEIESMLADEGQPQQEGSSFGASCFQPNSSLVHEPTRQPVMEYDSSWHQVPLPVPAPQPVRQPQPVPASEPVRQPPPVPTLQSLRPSQPVPAPLLVPPPPQMAPNSDLKQSNPQTSGLLISNPSGSSLLGPPPTVGPSQTVNWCLTEQPGPSSGVGGAMSLQSHVPFSTTGLQSETNQLVNQTEPIPALMSLEGGAKKMTKNKTEPAQTAAPLPPTLKPKVKIMAPEDYDVTKYQMVGDEHMFDLISYLCSVGKQINYNPKFVAHGLSIDNLLKNVIGAGQKQAPVILFFGMYDGNYNAKTLCKFKQLVGFLKNRCSHLVLIEPPPIPRYASKCRPAWNSFNTLEQDYSPFKSENVSLVRTMSFLLSNSGAPNRALFAGAQRVGTDGLKLIAEELEKVILAAKNRQNQSS</sequence>
<feature type="region of interest" description="Disordered" evidence="1">
    <location>
        <begin position="850"/>
        <end position="872"/>
    </location>
</feature>
<evidence type="ECO:0000313" key="4">
    <source>
        <dbReference type="RefSeq" id="XP_034240395.1"/>
    </source>
</evidence>
<feature type="compositionally biased region" description="Basic and acidic residues" evidence="1">
    <location>
        <begin position="169"/>
        <end position="187"/>
    </location>
</feature>
<feature type="compositionally biased region" description="Basic and acidic residues" evidence="1">
    <location>
        <begin position="105"/>
        <end position="118"/>
    </location>
</feature>
<feature type="compositionally biased region" description="Basic and acidic residues" evidence="1">
    <location>
        <begin position="241"/>
        <end position="252"/>
    </location>
</feature>
<feature type="compositionally biased region" description="Pro residues" evidence="1">
    <location>
        <begin position="892"/>
        <end position="919"/>
    </location>
</feature>
<organism evidence="3">
    <name type="scientific">Thrips palmi</name>
    <name type="common">Melon thrips</name>
    <dbReference type="NCBI Taxonomy" id="161013"/>
    <lineage>
        <taxon>Eukaryota</taxon>
        <taxon>Metazoa</taxon>
        <taxon>Ecdysozoa</taxon>
        <taxon>Arthropoda</taxon>
        <taxon>Hexapoda</taxon>
        <taxon>Insecta</taxon>
        <taxon>Pterygota</taxon>
        <taxon>Neoptera</taxon>
        <taxon>Paraneoptera</taxon>
        <taxon>Thysanoptera</taxon>
        <taxon>Terebrantia</taxon>
        <taxon>Thripoidea</taxon>
        <taxon>Thripidae</taxon>
        <taxon>Thrips</taxon>
    </lineage>
</organism>
<evidence type="ECO:0000313" key="3">
    <source>
        <dbReference type="RefSeq" id="XP_034240387.1"/>
    </source>
</evidence>
<evidence type="ECO:0000313" key="2">
    <source>
        <dbReference type="Proteomes" id="UP000515158"/>
    </source>
</evidence>
<dbReference type="OrthoDB" id="8197431at2759"/>
<feature type="compositionally biased region" description="Polar residues" evidence="1">
    <location>
        <begin position="308"/>
        <end position="329"/>
    </location>
</feature>
<feature type="compositionally biased region" description="Low complexity" evidence="1">
    <location>
        <begin position="956"/>
        <end position="969"/>
    </location>
</feature>
<feature type="compositionally biased region" description="Pro residues" evidence="1">
    <location>
        <begin position="928"/>
        <end position="942"/>
    </location>
</feature>
<dbReference type="Gene3D" id="3.40.50.1110">
    <property type="entry name" value="SGNH hydrolase"/>
    <property type="match status" value="1"/>
</dbReference>